<name>A0A6A6ESK8_9PEZI</name>
<sequence>MTSINIEIYLEIMLATNFKRSTHNIPDLVFNLNVPQRFSAPFYVKRFIEARTDAEGSLSCQEIRDRDSKSLLLNNVVFILSILGPFTSMFHCRGLAWRHFLSCVACSWRA</sequence>
<protein>
    <submittedName>
        <fullName evidence="2">Uncharacterized protein</fullName>
    </submittedName>
</protein>
<proteinExistence type="predicted"/>
<dbReference type="Proteomes" id="UP000800200">
    <property type="component" value="Unassembled WGS sequence"/>
</dbReference>
<dbReference type="AlphaFoldDB" id="A0A6A6ESK8"/>
<evidence type="ECO:0000313" key="2">
    <source>
        <dbReference type="EMBL" id="KAF2193962.1"/>
    </source>
</evidence>
<dbReference type="EMBL" id="ML994612">
    <property type="protein sequence ID" value="KAF2193962.1"/>
    <property type="molecule type" value="Genomic_DNA"/>
</dbReference>
<keyword evidence="3" id="KW-1185">Reference proteome</keyword>
<keyword evidence="1" id="KW-0472">Membrane</keyword>
<evidence type="ECO:0000313" key="3">
    <source>
        <dbReference type="Proteomes" id="UP000800200"/>
    </source>
</evidence>
<accession>A0A6A6ESK8</accession>
<evidence type="ECO:0000256" key="1">
    <source>
        <dbReference type="SAM" id="Phobius"/>
    </source>
</evidence>
<reference evidence="2" key="1">
    <citation type="journal article" date="2020" name="Stud. Mycol.">
        <title>101 Dothideomycetes genomes: a test case for predicting lifestyles and emergence of pathogens.</title>
        <authorList>
            <person name="Haridas S."/>
            <person name="Albert R."/>
            <person name="Binder M."/>
            <person name="Bloem J."/>
            <person name="Labutti K."/>
            <person name="Salamov A."/>
            <person name="Andreopoulos B."/>
            <person name="Baker S."/>
            <person name="Barry K."/>
            <person name="Bills G."/>
            <person name="Bluhm B."/>
            <person name="Cannon C."/>
            <person name="Castanera R."/>
            <person name="Culley D."/>
            <person name="Daum C."/>
            <person name="Ezra D."/>
            <person name="Gonzalez J."/>
            <person name="Henrissat B."/>
            <person name="Kuo A."/>
            <person name="Liang C."/>
            <person name="Lipzen A."/>
            <person name="Lutzoni F."/>
            <person name="Magnuson J."/>
            <person name="Mondo S."/>
            <person name="Nolan M."/>
            <person name="Ohm R."/>
            <person name="Pangilinan J."/>
            <person name="Park H.-J."/>
            <person name="Ramirez L."/>
            <person name="Alfaro M."/>
            <person name="Sun H."/>
            <person name="Tritt A."/>
            <person name="Yoshinaga Y."/>
            <person name="Zwiers L.-H."/>
            <person name="Turgeon B."/>
            <person name="Goodwin S."/>
            <person name="Spatafora J."/>
            <person name="Crous P."/>
            <person name="Grigoriev I."/>
        </authorList>
    </citation>
    <scope>NUCLEOTIDE SEQUENCE</scope>
    <source>
        <strain evidence="2">CBS 207.26</strain>
    </source>
</reference>
<feature type="transmembrane region" description="Helical" evidence="1">
    <location>
        <begin position="71"/>
        <end position="91"/>
    </location>
</feature>
<keyword evidence="1" id="KW-0812">Transmembrane</keyword>
<gene>
    <name evidence="2" type="ORF">K469DRAFT_188279</name>
</gene>
<keyword evidence="1" id="KW-1133">Transmembrane helix</keyword>
<organism evidence="2 3">
    <name type="scientific">Zopfia rhizophila CBS 207.26</name>
    <dbReference type="NCBI Taxonomy" id="1314779"/>
    <lineage>
        <taxon>Eukaryota</taxon>
        <taxon>Fungi</taxon>
        <taxon>Dikarya</taxon>
        <taxon>Ascomycota</taxon>
        <taxon>Pezizomycotina</taxon>
        <taxon>Dothideomycetes</taxon>
        <taxon>Dothideomycetes incertae sedis</taxon>
        <taxon>Zopfiaceae</taxon>
        <taxon>Zopfia</taxon>
    </lineage>
</organism>